<dbReference type="Proteomes" id="UP000032483">
    <property type="component" value="Unassembled WGS sequence"/>
</dbReference>
<evidence type="ECO:0000256" key="9">
    <source>
        <dbReference type="ARBA" id="ARBA00022917"/>
    </source>
</evidence>
<reference evidence="14" key="1">
    <citation type="submission" date="2015-02" db="EMBL/GenBank/DDBJ databases">
        <title>A novel member of the family Ruminococcaceae isolated from human feces.</title>
        <authorList>
            <person name="Shkoporov A.N."/>
            <person name="Chaplin A.V."/>
            <person name="Motuzova O.V."/>
            <person name="Kafarskaia L.I."/>
            <person name="Khokhlova E.V."/>
            <person name="Efimov B.A."/>
        </authorList>
    </citation>
    <scope>NUCLEOTIDE SEQUENCE [LARGE SCALE GENOMIC DNA]</scope>
    <source>
        <strain evidence="14">585-1</strain>
    </source>
</reference>
<evidence type="ECO:0000256" key="11">
    <source>
        <dbReference type="ARBA" id="ARBA00047671"/>
    </source>
</evidence>
<dbReference type="InterPro" id="IPR044140">
    <property type="entry name" value="ProRS_anticodon_short"/>
</dbReference>
<dbReference type="GO" id="GO:0140096">
    <property type="term" value="F:catalytic activity, acting on a protein"/>
    <property type="evidence" value="ECO:0007669"/>
    <property type="project" value="UniProtKB-ARBA"/>
</dbReference>
<evidence type="ECO:0000256" key="4">
    <source>
        <dbReference type="ARBA" id="ARBA00019110"/>
    </source>
</evidence>
<dbReference type="InterPro" id="IPR036754">
    <property type="entry name" value="YbaK/aa-tRNA-synt-asso_dom_sf"/>
</dbReference>
<dbReference type="Pfam" id="PF03129">
    <property type="entry name" value="HGTP_anticodon"/>
    <property type="match status" value="1"/>
</dbReference>
<evidence type="ECO:0000256" key="2">
    <source>
        <dbReference type="ARBA" id="ARBA00011738"/>
    </source>
</evidence>
<dbReference type="PRINTS" id="PR01046">
    <property type="entry name" value="TRNASYNTHPRO"/>
</dbReference>
<dbReference type="GO" id="GO:0006433">
    <property type="term" value="P:prolyl-tRNA aminoacylation"/>
    <property type="evidence" value="ECO:0007669"/>
    <property type="project" value="UniProtKB-UniRule"/>
</dbReference>
<organism evidence="14 15">
    <name type="scientific">Ruthenibacterium lactatiformans</name>
    <dbReference type="NCBI Taxonomy" id="1550024"/>
    <lineage>
        <taxon>Bacteria</taxon>
        <taxon>Bacillati</taxon>
        <taxon>Bacillota</taxon>
        <taxon>Clostridia</taxon>
        <taxon>Eubacteriales</taxon>
        <taxon>Oscillospiraceae</taxon>
        <taxon>Ruthenibacterium</taxon>
    </lineage>
</organism>
<evidence type="ECO:0000256" key="12">
    <source>
        <dbReference type="NCBIfam" id="TIGR00409"/>
    </source>
</evidence>
<name>A0A0D8IVZ7_9FIRM</name>
<dbReference type="InterPro" id="IPR036621">
    <property type="entry name" value="Anticodon-bd_dom_sf"/>
</dbReference>
<dbReference type="InterPro" id="IPR007214">
    <property type="entry name" value="YbaK/aa-tRNA-synth-assoc-dom"/>
</dbReference>
<evidence type="ECO:0000256" key="3">
    <source>
        <dbReference type="ARBA" id="ARBA00012831"/>
    </source>
</evidence>
<dbReference type="RefSeq" id="WP_050006220.1">
    <property type="nucleotide sequence ID" value="NZ_CAUBBA010000016.1"/>
</dbReference>
<dbReference type="GO" id="GO:0005829">
    <property type="term" value="C:cytosol"/>
    <property type="evidence" value="ECO:0007669"/>
    <property type="project" value="TreeGrafter"/>
</dbReference>
<dbReference type="CDD" id="cd04334">
    <property type="entry name" value="ProRS-INS"/>
    <property type="match status" value="1"/>
</dbReference>
<evidence type="ECO:0000256" key="6">
    <source>
        <dbReference type="ARBA" id="ARBA00022598"/>
    </source>
</evidence>
<evidence type="ECO:0000313" key="15">
    <source>
        <dbReference type="Proteomes" id="UP000032483"/>
    </source>
</evidence>
<dbReference type="GO" id="GO:0005524">
    <property type="term" value="F:ATP binding"/>
    <property type="evidence" value="ECO:0007669"/>
    <property type="project" value="UniProtKB-KW"/>
</dbReference>
<dbReference type="GO" id="GO:0002161">
    <property type="term" value="F:aminoacyl-tRNA deacylase activity"/>
    <property type="evidence" value="ECO:0007669"/>
    <property type="project" value="InterPro"/>
</dbReference>
<keyword evidence="9" id="KW-0648">Protein biosynthesis</keyword>
<dbReference type="InterPro" id="IPR004500">
    <property type="entry name" value="Pro-tRNA-synth_IIa_bac-type"/>
</dbReference>
<comment type="caution">
    <text evidence="14">The sequence shown here is derived from an EMBL/GenBank/DDBJ whole genome shotgun (WGS) entry which is preliminary data.</text>
</comment>
<dbReference type="InterPro" id="IPR002314">
    <property type="entry name" value="aa-tRNA-synt_IIb"/>
</dbReference>
<evidence type="ECO:0000256" key="7">
    <source>
        <dbReference type="ARBA" id="ARBA00022741"/>
    </source>
</evidence>
<dbReference type="Gene3D" id="3.30.930.10">
    <property type="entry name" value="Bira Bifunctional Protein, Domain 2"/>
    <property type="match status" value="2"/>
</dbReference>
<dbReference type="GeneID" id="42857985"/>
<dbReference type="NCBIfam" id="NF006625">
    <property type="entry name" value="PRK09194.1"/>
    <property type="match status" value="1"/>
</dbReference>
<feature type="domain" description="Aminoacyl-transfer RNA synthetases class-II family profile" evidence="13">
    <location>
        <begin position="48"/>
        <end position="464"/>
    </location>
</feature>
<comment type="subcellular location">
    <subcellularLocation>
        <location evidence="1">Cytoplasm</location>
    </subcellularLocation>
</comment>
<comment type="catalytic activity">
    <reaction evidence="11">
        <text>tRNA(Pro) + L-proline + ATP = L-prolyl-tRNA(Pro) + AMP + diphosphate</text>
        <dbReference type="Rhea" id="RHEA:14305"/>
        <dbReference type="Rhea" id="RHEA-COMP:9700"/>
        <dbReference type="Rhea" id="RHEA-COMP:9702"/>
        <dbReference type="ChEBI" id="CHEBI:30616"/>
        <dbReference type="ChEBI" id="CHEBI:33019"/>
        <dbReference type="ChEBI" id="CHEBI:60039"/>
        <dbReference type="ChEBI" id="CHEBI:78442"/>
        <dbReference type="ChEBI" id="CHEBI:78532"/>
        <dbReference type="ChEBI" id="CHEBI:456215"/>
        <dbReference type="EC" id="6.1.1.15"/>
    </reaction>
</comment>
<dbReference type="Pfam" id="PF04073">
    <property type="entry name" value="tRNA_edit"/>
    <property type="match status" value="1"/>
</dbReference>
<dbReference type="InterPro" id="IPR050062">
    <property type="entry name" value="Pro-tRNA_synthetase"/>
</dbReference>
<accession>A0A0D8IVZ7</accession>
<dbReference type="PATRIC" id="fig|1550024.3.peg.3557"/>
<dbReference type="AlphaFoldDB" id="A0A0D8IVZ7"/>
<sequence length="580" mass="63076">MKLDKLVGERFRERPAGCVIESHALMVRGGYMKGVANGIFSQYPPLRRVTRKLEQIIREEMDAIEGQEVSMPVVLPGALWEESGRYVSVGSELLRFQDRTGTPMVLGMTHEEAAVQLVREYGRTAARYPFMIYQIQTKFRDEARPRGGLIRVREFTMKDAYSFHTSQQDLERYYARCHRAYERIFARAGLPEVVSVASDSGMMGGSLSHEFMLLTPAGEDSVAVCGACGYRANVEAAACVAHNEPPAVLQPLQTVETPDAHTIEALCAFLHVIPAQCCKAVVYQKETDGSYVVLFLRGDLEANQTKLTNYLGCDVRPAAITPESGLCAGFIGPVGLCGGMTVLYDTSLQGTGNLVCGANRQGFHSTGLQLERDCGTVEYHDFAKLPDGGVCPVCGRPAIRVSRGVEVGNIFQLGAKYTQAMGMRYVDADGTEKTPVMGCYGIGVGRLAACVCEVRHDDHGPVWPLAIAPWQVHLCCLRADDAGTKAAADALYASLQKNGVEVLYDDRTVSAGVMFADADLLGIPVRVIVSPRNCAEGCFELAARDKTVKEKAPLAKAVQAVQALLRRLEDEAAAQVPPRL</sequence>
<dbReference type="SUPFAM" id="SSF55826">
    <property type="entry name" value="YbaK/ProRS associated domain"/>
    <property type="match status" value="1"/>
</dbReference>
<keyword evidence="7" id="KW-0547">Nucleotide-binding</keyword>
<gene>
    <name evidence="14" type="ORF">TQ39_15610</name>
</gene>
<dbReference type="PANTHER" id="PTHR42753:SF2">
    <property type="entry name" value="PROLINE--TRNA LIGASE"/>
    <property type="match status" value="1"/>
</dbReference>
<dbReference type="PANTHER" id="PTHR42753">
    <property type="entry name" value="MITOCHONDRIAL RIBOSOME PROTEIN L39/PROLYL-TRNA LIGASE FAMILY MEMBER"/>
    <property type="match status" value="1"/>
</dbReference>
<dbReference type="EMBL" id="JXXK01000029">
    <property type="protein sequence ID" value="KJF38852.1"/>
    <property type="molecule type" value="Genomic_DNA"/>
</dbReference>
<evidence type="ECO:0000256" key="10">
    <source>
        <dbReference type="ARBA" id="ARBA00023146"/>
    </source>
</evidence>
<dbReference type="InterPro" id="IPR006195">
    <property type="entry name" value="aa-tRNA-synth_II"/>
</dbReference>
<dbReference type="CDD" id="cd00861">
    <property type="entry name" value="ProRS_anticodon_short"/>
    <property type="match status" value="1"/>
</dbReference>
<dbReference type="GO" id="GO:0016740">
    <property type="term" value="F:transferase activity"/>
    <property type="evidence" value="ECO:0007669"/>
    <property type="project" value="UniProtKB-ARBA"/>
</dbReference>
<dbReference type="PROSITE" id="PS50862">
    <property type="entry name" value="AA_TRNA_LIGASE_II"/>
    <property type="match status" value="1"/>
</dbReference>
<keyword evidence="5" id="KW-0963">Cytoplasm</keyword>
<dbReference type="SUPFAM" id="SSF55681">
    <property type="entry name" value="Class II aaRS and biotin synthetases"/>
    <property type="match status" value="1"/>
</dbReference>
<dbReference type="SUPFAM" id="SSF52954">
    <property type="entry name" value="Class II aaRS ABD-related"/>
    <property type="match status" value="1"/>
</dbReference>
<comment type="subunit">
    <text evidence="2">Homodimer.</text>
</comment>
<dbReference type="NCBIfam" id="TIGR00409">
    <property type="entry name" value="proS_fam_II"/>
    <property type="match status" value="1"/>
</dbReference>
<dbReference type="InterPro" id="IPR002316">
    <property type="entry name" value="Pro-tRNA-ligase_IIa"/>
</dbReference>
<proteinExistence type="predicted"/>
<dbReference type="GO" id="GO:0004827">
    <property type="term" value="F:proline-tRNA ligase activity"/>
    <property type="evidence" value="ECO:0007669"/>
    <property type="project" value="UniProtKB-UniRule"/>
</dbReference>
<evidence type="ECO:0000256" key="8">
    <source>
        <dbReference type="ARBA" id="ARBA00022840"/>
    </source>
</evidence>
<keyword evidence="6" id="KW-0436">Ligase</keyword>
<evidence type="ECO:0000259" key="13">
    <source>
        <dbReference type="PROSITE" id="PS50862"/>
    </source>
</evidence>
<keyword evidence="10 14" id="KW-0030">Aminoacyl-tRNA synthetase</keyword>
<evidence type="ECO:0000256" key="5">
    <source>
        <dbReference type="ARBA" id="ARBA00022490"/>
    </source>
</evidence>
<dbReference type="InterPro" id="IPR045864">
    <property type="entry name" value="aa-tRNA-synth_II/BPL/LPL"/>
</dbReference>
<dbReference type="Gene3D" id="3.40.50.800">
    <property type="entry name" value="Anticodon-binding domain"/>
    <property type="match status" value="1"/>
</dbReference>
<dbReference type="EC" id="6.1.1.15" evidence="3 12"/>
<protein>
    <recommendedName>
        <fullName evidence="4 12">Proline--tRNA ligase</fullName>
        <ecNumber evidence="3 12">6.1.1.15</ecNumber>
    </recommendedName>
</protein>
<dbReference type="Pfam" id="PF00587">
    <property type="entry name" value="tRNA-synt_2b"/>
    <property type="match status" value="1"/>
</dbReference>
<evidence type="ECO:0000256" key="1">
    <source>
        <dbReference type="ARBA" id="ARBA00004496"/>
    </source>
</evidence>
<dbReference type="Gene3D" id="3.90.960.10">
    <property type="entry name" value="YbaK/aminoacyl-tRNA synthetase-associated domain"/>
    <property type="match status" value="1"/>
</dbReference>
<dbReference type="InterPro" id="IPR004154">
    <property type="entry name" value="Anticodon-bd"/>
</dbReference>
<keyword evidence="8" id="KW-0067">ATP-binding</keyword>
<evidence type="ECO:0000313" key="14">
    <source>
        <dbReference type="EMBL" id="KJF38852.1"/>
    </source>
</evidence>
<keyword evidence="15" id="KW-1185">Reference proteome</keyword>